<feature type="transmembrane region" description="Helical" evidence="1">
    <location>
        <begin position="88"/>
        <end position="107"/>
    </location>
</feature>
<feature type="transmembrane region" description="Helical" evidence="1">
    <location>
        <begin position="57"/>
        <end position="76"/>
    </location>
</feature>
<dbReference type="RefSeq" id="WP_019466023.1">
    <property type="nucleotide sequence ID" value="NZ_ALOY01000167.1"/>
</dbReference>
<protein>
    <submittedName>
        <fullName evidence="2">Polyketide cyclase/dehydrase</fullName>
    </submittedName>
</protein>
<evidence type="ECO:0000313" key="2">
    <source>
        <dbReference type="EMBL" id="AIF47702.1"/>
    </source>
</evidence>
<name>A0A075K1W1_9GAMM</name>
<dbReference type="Proteomes" id="UP000027987">
    <property type="component" value="Chromosome"/>
</dbReference>
<reference evidence="2 3" key="1">
    <citation type="submission" date="2014-07" db="EMBL/GenBank/DDBJ databases">
        <title>Complete Genome Sequence of Dyella japonica Strain A8 Isolated from Malaysian Tropical Soil.</title>
        <authorList>
            <person name="Hui R.K.H."/>
            <person name="Chen J.-W."/>
            <person name="Chan K.-G."/>
            <person name="Leung F.C.C."/>
        </authorList>
    </citation>
    <scope>NUCLEOTIDE SEQUENCE [LARGE SCALE GENOMIC DNA]</scope>
    <source>
        <strain evidence="2 3">A8</strain>
    </source>
</reference>
<feature type="transmembrane region" description="Helical" evidence="1">
    <location>
        <begin position="113"/>
        <end position="135"/>
    </location>
</feature>
<dbReference type="InterPro" id="IPR019587">
    <property type="entry name" value="Polyketide_cyclase/dehydratase"/>
</dbReference>
<keyword evidence="3" id="KW-1185">Reference proteome</keyword>
<dbReference type="Gene3D" id="3.30.530.20">
    <property type="match status" value="1"/>
</dbReference>
<dbReference type="SUPFAM" id="SSF55961">
    <property type="entry name" value="Bet v1-like"/>
    <property type="match status" value="1"/>
</dbReference>
<dbReference type="KEGG" id="dja:HY57_10715"/>
<sequence>MNDKDVTSPPEVMPKRPSKDGRFLLAIGISTAYGMLVRLAFGLYAPLQSALPHAGGAMLMSFLFLTPFIVGMLMVYVDRANMSWPKAIFSPCIPMMLVLLLSALTAIEGSICILLAAPIFMILSAIGGVLMFAVLKAAVPRARHFCFVLLVPLMLGYGERELPLPNATRVTAASVHINAPPAQIWHLINDAEGIQPDEMAQGLAWRIGVPYPVSALTVASPDGRVRKLRWQKGVHFDEPIVAWQENRLIRWTYRFATDSIPPGALDEHVQVGGKYFDLVDTSYQLDPEQGGTRLSIQVSYRVTTQFNWYAVPLARLLVGDAANTILHFYKRRCEDNPMPESRTVAMTATGAAP</sequence>
<dbReference type="InterPro" id="IPR023393">
    <property type="entry name" value="START-like_dom_sf"/>
</dbReference>
<feature type="transmembrane region" description="Helical" evidence="1">
    <location>
        <begin position="23"/>
        <end position="45"/>
    </location>
</feature>
<keyword evidence="1" id="KW-0472">Membrane</keyword>
<dbReference type="Pfam" id="PF10604">
    <property type="entry name" value="Polyketide_cyc2"/>
    <property type="match status" value="1"/>
</dbReference>
<proteinExistence type="predicted"/>
<evidence type="ECO:0000256" key="1">
    <source>
        <dbReference type="SAM" id="Phobius"/>
    </source>
</evidence>
<dbReference type="HOGENOM" id="CLU_059502_0_0_6"/>
<organism evidence="2 3">
    <name type="scientific">Dyella japonica A8</name>
    <dbReference type="NCBI Taxonomy" id="1217721"/>
    <lineage>
        <taxon>Bacteria</taxon>
        <taxon>Pseudomonadati</taxon>
        <taxon>Pseudomonadota</taxon>
        <taxon>Gammaproteobacteria</taxon>
        <taxon>Lysobacterales</taxon>
        <taxon>Rhodanobacteraceae</taxon>
        <taxon>Dyella</taxon>
    </lineage>
</organism>
<keyword evidence="1" id="KW-0812">Transmembrane</keyword>
<accession>A0A075K1W1</accession>
<dbReference type="AlphaFoldDB" id="A0A075K1W1"/>
<dbReference type="STRING" id="1217721.HY57_10715"/>
<gene>
    <name evidence="2" type="ORF">HY57_10715</name>
</gene>
<dbReference type="EMBL" id="CP008884">
    <property type="protein sequence ID" value="AIF47702.1"/>
    <property type="molecule type" value="Genomic_DNA"/>
</dbReference>
<dbReference type="PATRIC" id="fig|1217721.7.peg.2216"/>
<evidence type="ECO:0000313" key="3">
    <source>
        <dbReference type="Proteomes" id="UP000027987"/>
    </source>
</evidence>
<keyword evidence="1" id="KW-1133">Transmembrane helix</keyword>